<protein>
    <submittedName>
        <fullName evidence="2">Scaffolding protein</fullName>
    </submittedName>
</protein>
<name>A0A8F3E9E2_9CAUD</name>
<feature type="compositionally biased region" description="Basic and acidic residues" evidence="1">
    <location>
        <begin position="38"/>
        <end position="78"/>
    </location>
</feature>
<sequence>MTDQNPDDEVQEPEEPQEPERPTEPEEPASEPEEPGFDPDKAREKIRKINSENKNLRQRAAEAEEKAKGIDEKDKKLSALEADNMRLRVAVKHGLPERLVKRLTGTTEEEILQDAEELMELFGSKQPPTQRPKEKLRSPGDPSGDADIDVEKVVERVFNN</sequence>
<feature type="compositionally biased region" description="Acidic residues" evidence="1">
    <location>
        <begin position="1"/>
        <end position="17"/>
    </location>
</feature>
<dbReference type="RefSeq" id="YP_010754402.1">
    <property type="nucleotide sequence ID" value="NC_073460.1"/>
</dbReference>
<accession>A0A8F3E9E2</accession>
<feature type="compositionally biased region" description="Acidic residues" evidence="1">
    <location>
        <begin position="25"/>
        <end position="37"/>
    </location>
</feature>
<reference evidence="2" key="1">
    <citation type="submission" date="2021-05" db="EMBL/GenBank/DDBJ databases">
        <authorList>
            <person name="Brink J."/>
            <person name="Busse A.L."/>
            <person name="Crowley H.J."/>
            <person name="Hall C.J."/>
            <person name="Hetherington P."/>
            <person name="Hovde T.M."/>
            <person name="Johnson J.A."/>
            <person name="Karch K.E."/>
            <person name="Krueger C.J."/>
            <person name="Lundberg T.J."/>
            <person name="Madla Sanchez I."/>
            <person name="Mathiesen C."/>
            <person name="Moore L.J."/>
            <person name="Nordberg R.J."/>
            <person name="Petersen I.M."/>
            <person name="Piton K.L."/>
            <person name="Rozycki S.T."/>
            <person name="Rutten E."/>
            <person name="Samuelson I.O."/>
            <person name="Sarkilahti S.K."/>
            <person name="Schubert K.A."/>
            <person name="Stamness T.F."/>
            <person name="Tinman A.J."/>
            <person name="Tutterrow P.B."/>
            <person name="Wanzek N.C."/>
            <person name="Wheeler C.D."/>
            <person name="Spring A.M."/>
            <person name="Klyczek K."/>
            <person name="Garlena R.A."/>
            <person name="Russell D.A."/>
            <person name="Pope W.H."/>
            <person name="Jacobs-Sera D."/>
            <person name="Hatfull G.F."/>
        </authorList>
    </citation>
    <scope>NUCLEOTIDE SEQUENCE</scope>
</reference>
<organism evidence="2 3">
    <name type="scientific">Microbacterium phage Footloose</name>
    <dbReference type="NCBI Taxonomy" id="2836048"/>
    <lineage>
        <taxon>Viruses</taxon>
        <taxon>Duplodnaviria</taxon>
        <taxon>Heunggongvirae</taxon>
        <taxon>Uroviricota</taxon>
        <taxon>Caudoviricetes</taxon>
        <taxon>Footloosevirus</taxon>
        <taxon>Footloosevirus footloose</taxon>
    </lineage>
</organism>
<evidence type="ECO:0000313" key="3">
    <source>
        <dbReference type="Proteomes" id="UP000693692"/>
    </source>
</evidence>
<keyword evidence="3" id="KW-1185">Reference proteome</keyword>
<dbReference type="EMBL" id="MZ150789">
    <property type="protein sequence ID" value="QWY84587.1"/>
    <property type="molecule type" value="Genomic_DNA"/>
</dbReference>
<evidence type="ECO:0000313" key="2">
    <source>
        <dbReference type="EMBL" id="QWY84587.1"/>
    </source>
</evidence>
<gene>
    <name evidence="2" type="primary">5</name>
    <name evidence="2" type="ORF">SEA_FOOTLOOSE_5</name>
</gene>
<dbReference type="KEGG" id="vg:80018993"/>
<proteinExistence type="predicted"/>
<feature type="region of interest" description="Disordered" evidence="1">
    <location>
        <begin position="121"/>
        <end position="152"/>
    </location>
</feature>
<dbReference type="Proteomes" id="UP000693692">
    <property type="component" value="Segment"/>
</dbReference>
<dbReference type="GeneID" id="80018993"/>
<feature type="region of interest" description="Disordered" evidence="1">
    <location>
        <begin position="1"/>
        <end position="78"/>
    </location>
</feature>
<evidence type="ECO:0000256" key="1">
    <source>
        <dbReference type="SAM" id="MobiDB-lite"/>
    </source>
</evidence>